<dbReference type="SUPFAM" id="SSF52833">
    <property type="entry name" value="Thioredoxin-like"/>
    <property type="match status" value="1"/>
</dbReference>
<protein>
    <submittedName>
        <fullName evidence="2">Thioredoxin family protein</fullName>
    </submittedName>
</protein>
<dbReference type="AlphaFoldDB" id="A0A7C3V424"/>
<dbReference type="CDD" id="cd02947">
    <property type="entry name" value="TRX_family"/>
    <property type="match status" value="1"/>
</dbReference>
<sequence>MIQTLNKYFIPVRLEGRSHMDLVQKFGVRGAPTTILFSPDGKEKHRFVGFQTAEDYLKELEKAA</sequence>
<dbReference type="EMBL" id="DTMF01000092">
    <property type="protein sequence ID" value="HGF33434.1"/>
    <property type="molecule type" value="Genomic_DNA"/>
</dbReference>
<organism evidence="2">
    <name type="scientific">Desulfobacca acetoxidans</name>
    <dbReference type="NCBI Taxonomy" id="60893"/>
    <lineage>
        <taxon>Bacteria</taxon>
        <taxon>Pseudomonadati</taxon>
        <taxon>Thermodesulfobacteriota</taxon>
        <taxon>Desulfobaccia</taxon>
        <taxon>Desulfobaccales</taxon>
        <taxon>Desulfobaccaceae</taxon>
        <taxon>Desulfobacca</taxon>
    </lineage>
</organism>
<proteinExistence type="predicted"/>
<accession>A0A7C3V424</accession>
<evidence type="ECO:0000313" key="2">
    <source>
        <dbReference type="EMBL" id="HGF33434.1"/>
    </source>
</evidence>
<evidence type="ECO:0000259" key="1">
    <source>
        <dbReference type="Pfam" id="PF13098"/>
    </source>
</evidence>
<dbReference type="InterPro" id="IPR036249">
    <property type="entry name" value="Thioredoxin-like_sf"/>
</dbReference>
<name>A0A7C3V424_9BACT</name>
<reference evidence="2" key="1">
    <citation type="journal article" date="2020" name="mSystems">
        <title>Genome- and Community-Level Interaction Insights into Carbon Utilization and Element Cycling Functions of Hydrothermarchaeota in Hydrothermal Sediment.</title>
        <authorList>
            <person name="Zhou Z."/>
            <person name="Liu Y."/>
            <person name="Xu W."/>
            <person name="Pan J."/>
            <person name="Luo Z.H."/>
            <person name="Li M."/>
        </authorList>
    </citation>
    <scope>NUCLEOTIDE SEQUENCE [LARGE SCALE GENOMIC DNA]</scope>
    <source>
        <strain evidence="2">SpSt-897</strain>
    </source>
</reference>
<dbReference type="Pfam" id="PF13098">
    <property type="entry name" value="Thioredoxin_2"/>
    <property type="match status" value="1"/>
</dbReference>
<dbReference type="InterPro" id="IPR012336">
    <property type="entry name" value="Thioredoxin-like_fold"/>
</dbReference>
<dbReference type="Gene3D" id="3.40.30.10">
    <property type="entry name" value="Glutaredoxin"/>
    <property type="match status" value="1"/>
</dbReference>
<gene>
    <name evidence="2" type="ORF">ENW96_03455</name>
</gene>
<comment type="caution">
    <text evidence="2">The sequence shown here is derived from an EMBL/GenBank/DDBJ whole genome shotgun (WGS) entry which is preliminary data.</text>
</comment>
<feature type="domain" description="Thioredoxin-like fold" evidence="1">
    <location>
        <begin position="17"/>
        <end position="60"/>
    </location>
</feature>